<dbReference type="InterPro" id="IPR050955">
    <property type="entry name" value="Plant_Biomass_Hydrol_Est"/>
</dbReference>
<evidence type="ECO:0000313" key="4">
    <source>
        <dbReference type="EMBL" id="MBE1162606.1"/>
    </source>
</evidence>
<proteinExistence type="predicted"/>
<sequence length="342" mass="35716">MRTITKLCMAVIFAAAAAHADDAVQPLPHLKLDPARVAVAGLSSGAYMATQMQLAYPDIFPNAALVAGGPYACAQGKLQLALSTCMKGTPAPDPVALLATAKQRAAAGQIGPLQDLAHGRVYLLHGTADTVVAPAVAEAAAHFYQALHDEPGMSGLQVVDDGQRAFSHNLPLAASGDDCGKSVSPYLGHCGFDAAGAIFTQMFGAAPHAAAAQAQGELRRFDQDALRQGGKDALLATTGYLYVPPACAAGKPCGLLVAFHGCKQNAEAVGQAFVKDAGFNRWADVYNVAILYPQTRASFAPLNPQACWDWWGYSGSDYDTRHGVQPAWVVAAVRALGLPLRH</sequence>
<dbReference type="RefSeq" id="WP_192557452.1">
    <property type="nucleotide sequence ID" value="NZ_JACZZA010000015.1"/>
</dbReference>
<keyword evidence="2" id="KW-0378">Hydrolase</keyword>
<evidence type="ECO:0000256" key="3">
    <source>
        <dbReference type="SAM" id="SignalP"/>
    </source>
</evidence>
<dbReference type="Proteomes" id="UP000651010">
    <property type="component" value="Unassembled WGS sequence"/>
</dbReference>
<dbReference type="Pfam" id="PF10503">
    <property type="entry name" value="Esterase_PHB"/>
    <property type="match status" value="2"/>
</dbReference>
<dbReference type="EMBL" id="JACZZA010000015">
    <property type="protein sequence ID" value="MBE1162606.1"/>
    <property type="molecule type" value="Genomic_DNA"/>
</dbReference>
<dbReference type="PANTHER" id="PTHR43037">
    <property type="entry name" value="UNNAMED PRODUCT-RELATED"/>
    <property type="match status" value="1"/>
</dbReference>
<dbReference type="PANTHER" id="PTHR43037:SF5">
    <property type="entry name" value="FERULOYL ESTERASE"/>
    <property type="match status" value="1"/>
</dbReference>
<dbReference type="InterPro" id="IPR010126">
    <property type="entry name" value="Esterase_phb"/>
</dbReference>
<feature type="signal peptide" evidence="3">
    <location>
        <begin position="1"/>
        <end position="20"/>
    </location>
</feature>
<keyword evidence="5" id="KW-1185">Reference proteome</keyword>
<comment type="caution">
    <text evidence="4">The sequence shown here is derived from an EMBL/GenBank/DDBJ whole genome shotgun (WGS) entry which is preliminary data.</text>
</comment>
<reference evidence="4 5" key="1">
    <citation type="submission" date="2020-09" db="EMBL/GenBank/DDBJ databases">
        <title>Dyella sp. 7MK23 isolated from forest soil.</title>
        <authorList>
            <person name="Fu J."/>
        </authorList>
    </citation>
    <scope>NUCLEOTIDE SEQUENCE [LARGE SCALE GENOMIC DNA]</scope>
    <source>
        <strain evidence="4 5">7MK23</strain>
    </source>
</reference>
<name>A0ABR9GEZ9_9GAMM</name>
<dbReference type="Gene3D" id="3.40.50.1820">
    <property type="entry name" value="alpha/beta hydrolase"/>
    <property type="match status" value="2"/>
</dbReference>
<evidence type="ECO:0000256" key="1">
    <source>
        <dbReference type="ARBA" id="ARBA00022729"/>
    </source>
</evidence>
<dbReference type="SUPFAM" id="SSF53474">
    <property type="entry name" value="alpha/beta-Hydrolases"/>
    <property type="match status" value="1"/>
</dbReference>
<organism evidence="4 5">
    <name type="scientific">Dyella acidiphila</name>
    <dbReference type="NCBI Taxonomy" id="2775866"/>
    <lineage>
        <taxon>Bacteria</taxon>
        <taxon>Pseudomonadati</taxon>
        <taxon>Pseudomonadota</taxon>
        <taxon>Gammaproteobacteria</taxon>
        <taxon>Lysobacterales</taxon>
        <taxon>Rhodanobacteraceae</taxon>
        <taxon>Dyella</taxon>
    </lineage>
</organism>
<feature type="chain" id="PRO_5046583825" description="Poly(3-hydroxybutyrate) depolymerase" evidence="3">
    <location>
        <begin position="21"/>
        <end position="342"/>
    </location>
</feature>
<gene>
    <name evidence="4" type="ORF">IGX34_19660</name>
</gene>
<evidence type="ECO:0008006" key="6">
    <source>
        <dbReference type="Google" id="ProtNLM"/>
    </source>
</evidence>
<dbReference type="InterPro" id="IPR029058">
    <property type="entry name" value="AB_hydrolase_fold"/>
</dbReference>
<evidence type="ECO:0000313" key="5">
    <source>
        <dbReference type="Proteomes" id="UP000651010"/>
    </source>
</evidence>
<accession>A0ABR9GEZ9</accession>
<protein>
    <recommendedName>
        <fullName evidence="6">Poly(3-hydroxybutyrate) depolymerase</fullName>
    </recommendedName>
</protein>
<keyword evidence="1 3" id="KW-0732">Signal</keyword>
<evidence type="ECO:0000256" key="2">
    <source>
        <dbReference type="ARBA" id="ARBA00022801"/>
    </source>
</evidence>